<sequence>MIRMARGLGKGLDSLIPEFYDEDFDSNSALSLEDMLKEDENVDSEESIDKVSEDDESNINDIEESSDEDSVVDESNVNDIEESSEDDSVVDESNVNDVDSDDGQEDEEEYKPEETSNEEITEENDENIDSSENISSTEDGQDSLSNPQEIKRQENVAEVLDIVDKNPRITLWSSRSAAVFRYLRKTEPEFSISREASILIDEAVSKKYPEIWDLFEDLK</sequence>
<dbReference type="Proteomes" id="UP000713479">
    <property type="component" value="Unassembled WGS sequence"/>
</dbReference>
<dbReference type="AlphaFoldDB" id="A0A8T3VIK4"/>
<feature type="compositionally biased region" description="Acidic residues" evidence="1">
    <location>
        <begin position="40"/>
        <end position="72"/>
    </location>
</feature>
<feature type="compositionally biased region" description="Acidic residues" evidence="1">
    <location>
        <begin position="79"/>
        <end position="90"/>
    </location>
</feature>
<gene>
    <name evidence="2" type="ORF">E7Z74_00355</name>
</gene>
<evidence type="ECO:0000313" key="2">
    <source>
        <dbReference type="EMBL" id="MBE6509710.1"/>
    </source>
</evidence>
<proteinExistence type="predicted"/>
<feature type="compositionally biased region" description="Acidic residues" evidence="1">
    <location>
        <begin position="98"/>
        <end position="129"/>
    </location>
</feature>
<organism evidence="2 3">
    <name type="scientific">Methanobrevibacter millerae</name>
    <dbReference type="NCBI Taxonomy" id="230361"/>
    <lineage>
        <taxon>Archaea</taxon>
        <taxon>Methanobacteriati</taxon>
        <taxon>Methanobacteriota</taxon>
        <taxon>Methanomada group</taxon>
        <taxon>Methanobacteria</taxon>
        <taxon>Methanobacteriales</taxon>
        <taxon>Methanobacteriaceae</taxon>
        <taxon>Methanobrevibacter</taxon>
    </lineage>
</organism>
<evidence type="ECO:0000313" key="3">
    <source>
        <dbReference type="Proteomes" id="UP000713479"/>
    </source>
</evidence>
<evidence type="ECO:0000256" key="1">
    <source>
        <dbReference type="SAM" id="MobiDB-lite"/>
    </source>
</evidence>
<feature type="region of interest" description="Disordered" evidence="1">
    <location>
        <begin position="37"/>
        <end position="153"/>
    </location>
</feature>
<accession>A0A8T3VIK4</accession>
<protein>
    <submittedName>
        <fullName evidence="2">AAA family ATPase</fullName>
    </submittedName>
</protein>
<name>A0A8T3VIK4_9EURY</name>
<reference evidence="2" key="1">
    <citation type="submission" date="2019-04" db="EMBL/GenBank/DDBJ databases">
        <title>Evolution of Biomass-Degrading Anaerobic Consortia Revealed by Metagenomics.</title>
        <authorList>
            <person name="Peng X."/>
        </authorList>
    </citation>
    <scope>NUCLEOTIDE SEQUENCE</scope>
    <source>
        <strain evidence="2">SIG13</strain>
    </source>
</reference>
<dbReference type="EMBL" id="SUTF01000001">
    <property type="protein sequence ID" value="MBE6509710.1"/>
    <property type="molecule type" value="Genomic_DNA"/>
</dbReference>
<comment type="caution">
    <text evidence="2">The sequence shown here is derived from an EMBL/GenBank/DDBJ whole genome shotgun (WGS) entry which is preliminary data.</text>
</comment>